<name>A0A5C5UYA0_9BACT</name>
<keyword evidence="5" id="KW-1005">Bacterial flagellum biogenesis</keyword>
<keyword evidence="8" id="KW-0175">Coiled coil</keyword>
<keyword evidence="6" id="KW-0653">Protein transport</keyword>
<evidence type="ECO:0000256" key="2">
    <source>
        <dbReference type="ARBA" id="ARBA00006602"/>
    </source>
</evidence>
<comment type="function">
    <text evidence="1">Needed for flagellar regrowth and assembly.</text>
</comment>
<dbReference type="GO" id="GO:0015031">
    <property type="term" value="P:protein transport"/>
    <property type="evidence" value="ECO:0007669"/>
    <property type="project" value="UniProtKB-KW"/>
</dbReference>
<evidence type="ECO:0000256" key="8">
    <source>
        <dbReference type="SAM" id="Coils"/>
    </source>
</evidence>
<evidence type="ECO:0000259" key="9">
    <source>
        <dbReference type="Pfam" id="PF02108"/>
    </source>
</evidence>
<dbReference type="PANTHER" id="PTHR34982">
    <property type="entry name" value="YOP PROTEINS TRANSLOCATION PROTEIN L"/>
    <property type="match status" value="1"/>
</dbReference>
<reference evidence="10 11" key="1">
    <citation type="submission" date="2019-02" db="EMBL/GenBank/DDBJ databases">
        <title>Deep-cultivation of Planctomycetes and their phenomic and genomic characterization uncovers novel biology.</title>
        <authorList>
            <person name="Wiegand S."/>
            <person name="Jogler M."/>
            <person name="Boedeker C."/>
            <person name="Pinto D."/>
            <person name="Vollmers J."/>
            <person name="Rivas-Marin E."/>
            <person name="Kohn T."/>
            <person name="Peeters S.H."/>
            <person name="Heuer A."/>
            <person name="Rast P."/>
            <person name="Oberbeckmann S."/>
            <person name="Bunk B."/>
            <person name="Jeske O."/>
            <person name="Meyerdierks A."/>
            <person name="Storesund J.E."/>
            <person name="Kallscheuer N."/>
            <person name="Luecker S."/>
            <person name="Lage O.M."/>
            <person name="Pohl T."/>
            <person name="Merkel B.J."/>
            <person name="Hornburger P."/>
            <person name="Mueller R.-W."/>
            <person name="Bruemmer F."/>
            <person name="Labrenz M."/>
            <person name="Spormann A.M."/>
            <person name="Op Den Camp H."/>
            <person name="Overmann J."/>
            <person name="Amann R."/>
            <person name="Jetten M.S.M."/>
            <person name="Mascher T."/>
            <person name="Medema M.H."/>
            <person name="Devos D.P."/>
            <person name="Kaster A.-K."/>
            <person name="Ovreas L."/>
            <person name="Rohde M."/>
            <person name="Galperin M.Y."/>
            <person name="Jogler C."/>
        </authorList>
    </citation>
    <scope>NUCLEOTIDE SEQUENCE [LARGE SCALE GENOMIC DNA]</scope>
    <source>
        <strain evidence="10 11">KOR34</strain>
    </source>
</reference>
<protein>
    <recommendedName>
        <fullName evidence="3">Flagellar assembly protein FliH</fullName>
    </recommendedName>
</protein>
<evidence type="ECO:0000256" key="7">
    <source>
        <dbReference type="ARBA" id="ARBA00023225"/>
    </source>
</evidence>
<dbReference type="GO" id="GO:0005829">
    <property type="term" value="C:cytosol"/>
    <property type="evidence" value="ECO:0007669"/>
    <property type="project" value="TreeGrafter"/>
</dbReference>
<evidence type="ECO:0000256" key="1">
    <source>
        <dbReference type="ARBA" id="ARBA00003041"/>
    </source>
</evidence>
<gene>
    <name evidence="10" type="primary">yscL</name>
    <name evidence="10" type="ORF">KOR34_45970</name>
</gene>
<comment type="caution">
    <text evidence="10">The sequence shown here is derived from an EMBL/GenBank/DDBJ whole genome shotgun (WGS) entry which is preliminary data.</text>
</comment>
<evidence type="ECO:0000256" key="6">
    <source>
        <dbReference type="ARBA" id="ARBA00022927"/>
    </source>
</evidence>
<sequence length="222" mass="24386">MASIIRGGVDAPPSNAPSVRGVAFDFQDMSHRADEYVQQVRDEAAKIVQQAHADAQQVRRNAEKAGREAAEQAIEQVLAEMVGKQIDTLRPALAGIVEQLDASRSQWLDHWQQASLALAVKIAERLIRRELTERPEISAEWVREALTMAASGGEITVRLNPADHAHLAPKAEDVARDLGRLAQTRILGDDAVRPGGCLVETRYGSIDMQLESQLERIAEELS</sequence>
<dbReference type="RefSeq" id="WP_146568405.1">
    <property type="nucleotide sequence ID" value="NZ_SIHJ01000004.1"/>
</dbReference>
<evidence type="ECO:0000313" key="10">
    <source>
        <dbReference type="EMBL" id="TWT31221.1"/>
    </source>
</evidence>
<keyword evidence="4" id="KW-0813">Transport</keyword>
<evidence type="ECO:0000256" key="4">
    <source>
        <dbReference type="ARBA" id="ARBA00022448"/>
    </source>
</evidence>
<dbReference type="PANTHER" id="PTHR34982:SF1">
    <property type="entry name" value="FLAGELLAR ASSEMBLY PROTEIN FLIH"/>
    <property type="match status" value="1"/>
</dbReference>
<feature type="coiled-coil region" evidence="8">
    <location>
        <begin position="48"/>
        <end position="75"/>
    </location>
</feature>
<keyword evidence="7" id="KW-1006">Bacterial flagellum protein export</keyword>
<dbReference type="Proteomes" id="UP000316714">
    <property type="component" value="Unassembled WGS sequence"/>
</dbReference>
<evidence type="ECO:0000256" key="5">
    <source>
        <dbReference type="ARBA" id="ARBA00022795"/>
    </source>
</evidence>
<dbReference type="OrthoDB" id="9152601at2"/>
<dbReference type="Pfam" id="PF02108">
    <property type="entry name" value="FliH"/>
    <property type="match status" value="1"/>
</dbReference>
<dbReference type="InterPro" id="IPR018035">
    <property type="entry name" value="Flagellar_FliH/T3SS_HrpE"/>
</dbReference>
<accession>A0A5C5UYA0</accession>
<dbReference type="GO" id="GO:0044781">
    <property type="term" value="P:bacterial-type flagellum organization"/>
    <property type="evidence" value="ECO:0007669"/>
    <property type="project" value="UniProtKB-KW"/>
</dbReference>
<dbReference type="AlphaFoldDB" id="A0A5C5UYA0"/>
<dbReference type="InterPro" id="IPR051472">
    <property type="entry name" value="T3SS_Stator/FliH"/>
</dbReference>
<evidence type="ECO:0000256" key="3">
    <source>
        <dbReference type="ARBA" id="ARBA00016507"/>
    </source>
</evidence>
<dbReference type="SUPFAM" id="SSF160527">
    <property type="entry name" value="V-type ATPase subunit E-like"/>
    <property type="match status" value="1"/>
</dbReference>
<keyword evidence="11" id="KW-1185">Reference proteome</keyword>
<dbReference type="EMBL" id="SIHJ01000004">
    <property type="protein sequence ID" value="TWT31221.1"/>
    <property type="molecule type" value="Genomic_DNA"/>
</dbReference>
<comment type="similarity">
    <text evidence="2">Belongs to the FliH family.</text>
</comment>
<organism evidence="10 11">
    <name type="scientific">Posidoniimonas corsicana</name>
    <dbReference type="NCBI Taxonomy" id="1938618"/>
    <lineage>
        <taxon>Bacteria</taxon>
        <taxon>Pseudomonadati</taxon>
        <taxon>Planctomycetota</taxon>
        <taxon>Planctomycetia</taxon>
        <taxon>Pirellulales</taxon>
        <taxon>Lacipirellulaceae</taxon>
        <taxon>Posidoniimonas</taxon>
    </lineage>
</organism>
<proteinExistence type="inferred from homology"/>
<evidence type="ECO:0000313" key="11">
    <source>
        <dbReference type="Proteomes" id="UP000316714"/>
    </source>
</evidence>
<feature type="domain" description="Flagellar assembly protein FliH/Type III secretion system HrpE" evidence="9">
    <location>
        <begin position="92"/>
        <end position="217"/>
    </location>
</feature>